<name>A0A956LZY2_UNCEI</name>
<evidence type="ECO:0000256" key="5">
    <source>
        <dbReference type="ARBA" id="ARBA00022737"/>
    </source>
</evidence>
<feature type="domain" description="4Fe-4S ferredoxin-type" evidence="13">
    <location>
        <begin position="42"/>
        <end position="74"/>
    </location>
</feature>
<dbReference type="EMBL" id="JAGQHR010000342">
    <property type="protein sequence ID" value="MCA9728283.1"/>
    <property type="molecule type" value="Genomic_DNA"/>
</dbReference>
<evidence type="ECO:0000259" key="13">
    <source>
        <dbReference type="PROSITE" id="PS51379"/>
    </source>
</evidence>
<evidence type="ECO:0000313" key="15">
    <source>
        <dbReference type="Proteomes" id="UP000697710"/>
    </source>
</evidence>
<dbReference type="GO" id="GO:0016651">
    <property type="term" value="F:oxidoreductase activity, acting on NAD(P)H"/>
    <property type="evidence" value="ECO:0007669"/>
    <property type="project" value="InterPro"/>
</dbReference>
<dbReference type="PANTHER" id="PTHR10849:SF24">
    <property type="entry name" value="NADH-QUINONE OXIDOREDUCTASE SUBUNIT I 2"/>
    <property type="match status" value="1"/>
</dbReference>
<evidence type="ECO:0000313" key="14">
    <source>
        <dbReference type="EMBL" id="MCA9728283.1"/>
    </source>
</evidence>
<evidence type="ECO:0000256" key="6">
    <source>
        <dbReference type="ARBA" id="ARBA00022967"/>
    </source>
</evidence>
<evidence type="ECO:0000256" key="9">
    <source>
        <dbReference type="ARBA" id="ARBA00023027"/>
    </source>
</evidence>
<evidence type="ECO:0000256" key="1">
    <source>
        <dbReference type="ARBA" id="ARBA00022475"/>
    </source>
</evidence>
<keyword evidence="8" id="KW-0411">Iron-sulfur</keyword>
<keyword evidence="7" id="KW-0408">Iron</keyword>
<dbReference type="PANTHER" id="PTHR10849">
    <property type="entry name" value="NADH DEHYDROGENASE UBIQUINONE IRON-SULFUR PROTEIN 8, MITOCHONDRIAL"/>
    <property type="match status" value="1"/>
</dbReference>
<dbReference type="InterPro" id="IPR017900">
    <property type="entry name" value="4Fe4S_Fe_S_CS"/>
</dbReference>
<dbReference type="Pfam" id="PF12838">
    <property type="entry name" value="Fer4_7"/>
    <property type="match status" value="1"/>
</dbReference>
<evidence type="ECO:0000256" key="12">
    <source>
        <dbReference type="SAM" id="MobiDB-lite"/>
    </source>
</evidence>
<dbReference type="GO" id="GO:0016020">
    <property type="term" value="C:membrane"/>
    <property type="evidence" value="ECO:0007669"/>
    <property type="project" value="InterPro"/>
</dbReference>
<feature type="compositionally biased region" description="Basic and acidic residues" evidence="12">
    <location>
        <begin position="156"/>
        <end position="166"/>
    </location>
</feature>
<sequence>MSLLSLAQALRVSFQNLTRPKNTEPLPWKGSRERAERYRASFALVHDEHGEEACIGCMLCEKICPSQIISVTQGPKAPSAATGKPRGWCTDFTLDLNACIICELCVQVCPADAIIMMRVQEKPGFAREDLLLTMEKLYANEKLAKLTWATPTKLQEMQDPKPKRPEPVAAAPAKDAAPIKDAAPAAGASSAKDAAPGAESAPAAGTTPSKDAEPAKEVPPVKETPPASDAAPAAGTEKPSDA</sequence>
<dbReference type="GO" id="GO:0051539">
    <property type="term" value="F:4 iron, 4 sulfur cluster binding"/>
    <property type="evidence" value="ECO:0007669"/>
    <property type="project" value="UniProtKB-KW"/>
</dbReference>
<proteinExistence type="predicted"/>
<evidence type="ECO:0000256" key="4">
    <source>
        <dbReference type="ARBA" id="ARBA00022723"/>
    </source>
</evidence>
<comment type="caution">
    <text evidence="14">The sequence shown here is derived from an EMBL/GenBank/DDBJ whole genome shotgun (WGS) entry which is preliminary data.</text>
</comment>
<evidence type="ECO:0000256" key="11">
    <source>
        <dbReference type="ARBA" id="ARBA00023136"/>
    </source>
</evidence>
<keyword evidence="5" id="KW-0677">Repeat</keyword>
<organism evidence="14 15">
    <name type="scientific">Eiseniibacteriota bacterium</name>
    <dbReference type="NCBI Taxonomy" id="2212470"/>
    <lineage>
        <taxon>Bacteria</taxon>
        <taxon>Candidatus Eiseniibacteriota</taxon>
    </lineage>
</organism>
<keyword evidence="1" id="KW-1003">Cell membrane</keyword>
<reference evidence="14" key="2">
    <citation type="journal article" date="2021" name="Microbiome">
        <title>Successional dynamics and alternative stable states in a saline activated sludge microbial community over 9 years.</title>
        <authorList>
            <person name="Wang Y."/>
            <person name="Ye J."/>
            <person name="Ju F."/>
            <person name="Liu L."/>
            <person name="Boyd J.A."/>
            <person name="Deng Y."/>
            <person name="Parks D.H."/>
            <person name="Jiang X."/>
            <person name="Yin X."/>
            <person name="Woodcroft B.J."/>
            <person name="Tyson G.W."/>
            <person name="Hugenholtz P."/>
            <person name="Polz M.F."/>
            <person name="Zhang T."/>
        </authorList>
    </citation>
    <scope>NUCLEOTIDE SEQUENCE</scope>
    <source>
        <strain evidence="14">HKST-UBA01</strain>
    </source>
</reference>
<dbReference type="InterPro" id="IPR010226">
    <property type="entry name" value="NADH_quinone_OxRdtase_chainI"/>
</dbReference>
<dbReference type="PROSITE" id="PS00198">
    <property type="entry name" value="4FE4S_FER_1"/>
    <property type="match status" value="2"/>
</dbReference>
<keyword evidence="11" id="KW-0472">Membrane</keyword>
<evidence type="ECO:0000256" key="7">
    <source>
        <dbReference type="ARBA" id="ARBA00023004"/>
    </source>
</evidence>
<feature type="domain" description="4Fe-4S ferredoxin-type" evidence="13">
    <location>
        <begin position="90"/>
        <end position="119"/>
    </location>
</feature>
<evidence type="ECO:0000256" key="10">
    <source>
        <dbReference type="ARBA" id="ARBA00023075"/>
    </source>
</evidence>
<evidence type="ECO:0000256" key="3">
    <source>
        <dbReference type="ARBA" id="ARBA00022719"/>
    </source>
</evidence>
<dbReference type="AlphaFoldDB" id="A0A956LZY2"/>
<keyword evidence="3" id="KW-0874">Quinone</keyword>
<keyword evidence="2" id="KW-0004">4Fe-4S</keyword>
<keyword evidence="6" id="KW-1278">Translocase</keyword>
<evidence type="ECO:0000256" key="2">
    <source>
        <dbReference type="ARBA" id="ARBA00022485"/>
    </source>
</evidence>
<dbReference type="Gene3D" id="3.30.70.3270">
    <property type="match status" value="1"/>
</dbReference>
<keyword evidence="4" id="KW-0479">Metal-binding</keyword>
<keyword evidence="10" id="KW-0830">Ubiquinone</keyword>
<keyword evidence="9" id="KW-0520">NAD</keyword>
<reference evidence="14" key="1">
    <citation type="submission" date="2020-04" db="EMBL/GenBank/DDBJ databases">
        <authorList>
            <person name="Zhang T."/>
        </authorList>
    </citation>
    <scope>NUCLEOTIDE SEQUENCE</scope>
    <source>
        <strain evidence="14">HKST-UBA01</strain>
    </source>
</reference>
<dbReference type="PROSITE" id="PS51379">
    <property type="entry name" value="4FE4S_FER_2"/>
    <property type="match status" value="2"/>
</dbReference>
<gene>
    <name evidence="14" type="ORF">KC729_11410</name>
</gene>
<evidence type="ECO:0000256" key="8">
    <source>
        <dbReference type="ARBA" id="ARBA00023014"/>
    </source>
</evidence>
<feature type="compositionally biased region" description="Basic and acidic residues" evidence="12">
    <location>
        <begin position="210"/>
        <end position="220"/>
    </location>
</feature>
<dbReference type="InterPro" id="IPR017896">
    <property type="entry name" value="4Fe4S_Fe-S-bd"/>
</dbReference>
<feature type="region of interest" description="Disordered" evidence="12">
    <location>
        <begin position="153"/>
        <end position="242"/>
    </location>
</feature>
<protein>
    <submittedName>
        <fullName evidence="14">4Fe-4S binding protein</fullName>
    </submittedName>
</protein>
<accession>A0A956LZY2</accession>
<dbReference type="SUPFAM" id="SSF54862">
    <property type="entry name" value="4Fe-4S ferredoxins"/>
    <property type="match status" value="1"/>
</dbReference>
<dbReference type="GO" id="GO:0048038">
    <property type="term" value="F:quinone binding"/>
    <property type="evidence" value="ECO:0007669"/>
    <property type="project" value="UniProtKB-KW"/>
</dbReference>
<dbReference type="Proteomes" id="UP000697710">
    <property type="component" value="Unassembled WGS sequence"/>
</dbReference>
<feature type="compositionally biased region" description="Low complexity" evidence="12">
    <location>
        <begin position="169"/>
        <end position="209"/>
    </location>
</feature>
<dbReference type="GO" id="GO:0046872">
    <property type="term" value="F:metal ion binding"/>
    <property type="evidence" value="ECO:0007669"/>
    <property type="project" value="UniProtKB-KW"/>
</dbReference>